<gene>
    <name evidence="1" type="ORF">M124_4544</name>
</gene>
<dbReference type="Proteomes" id="UP000020529">
    <property type="component" value="Unassembled WGS sequence"/>
</dbReference>
<evidence type="ECO:0000313" key="2">
    <source>
        <dbReference type="Proteomes" id="UP000020529"/>
    </source>
</evidence>
<protein>
    <submittedName>
        <fullName evidence="1">Uncharacterized protein</fullName>
    </submittedName>
</protein>
<dbReference type="RefSeq" id="WP_032558363.1">
    <property type="nucleotide sequence ID" value="NZ_JGCY01000138.1"/>
</dbReference>
<comment type="caution">
    <text evidence="1">The sequence shown here is derived from an EMBL/GenBank/DDBJ whole genome shotgun (WGS) entry which is preliminary data.</text>
</comment>
<organism evidence="1 2">
    <name type="scientific">Bacteroides fragilis str. 3988T(B)14</name>
    <dbReference type="NCBI Taxonomy" id="1339315"/>
    <lineage>
        <taxon>Bacteria</taxon>
        <taxon>Pseudomonadati</taxon>
        <taxon>Bacteroidota</taxon>
        <taxon>Bacteroidia</taxon>
        <taxon>Bacteroidales</taxon>
        <taxon>Bacteroidaceae</taxon>
        <taxon>Bacteroides</taxon>
    </lineage>
</organism>
<name>A0A015T206_BACFG</name>
<sequence length="104" mass="12750">MTFREFMLENGYELQTTFWNDFSIADRFGLSAVQDTFNRAFKEWKENYKYLTELVLVLNHKIWQYYETRPEIATLYNPLWAQASQYAMEYLKDDELSYYYDVTD</sequence>
<evidence type="ECO:0000313" key="1">
    <source>
        <dbReference type="EMBL" id="EXY76567.1"/>
    </source>
</evidence>
<dbReference type="PATRIC" id="fig|1339315.3.peg.476"/>
<dbReference type="EMBL" id="JGCY01000138">
    <property type="protein sequence ID" value="EXY76567.1"/>
    <property type="molecule type" value="Genomic_DNA"/>
</dbReference>
<proteinExistence type="predicted"/>
<accession>A0A015T206</accession>
<reference evidence="1 2" key="1">
    <citation type="submission" date="2014-02" db="EMBL/GenBank/DDBJ databases">
        <authorList>
            <person name="Sears C."/>
            <person name="Carroll K."/>
            <person name="Sack B.R."/>
            <person name="Qadri F."/>
            <person name="Myers L.L."/>
            <person name="Chung G.-T."/>
            <person name="Escheverria P."/>
            <person name="Fraser C.M."/>
            <person name="Sadzewicz L."/>
            <person name="Shefchek K.A."/>
            <person name="Tallon L."/>
            <person name="Das S.P."/>
            <person name="Daugherty S."/>
            <person name="Mongodin E.F."/>
        </authorList>
    </citation>
    <scope>NUCLEOTIDE SEQUENCE [LARGE SCALE GENOMIC DNA]</scope>
    <source>
        <strain evidence="2">3988T(B)14</strain>
    </source>
</reference>
<dbReference type="AlphaFoldDB" id="A0A015T206"/>